<dbReference type="InterPro" id="IPR012337">
    <property type="entry name" value="RNaseH-like_sf"/>
</dbReference>
<keyword evidence="4" id="KW-0862">Zinc</keyword>
<gene>
    <name evidence="8" type="ORF">OSB04_028165</name>
</gene>
<dbReference type="InterPro" id="IPR039537">
    <property type="entry name" value="Retrotran_Ty1/copia-like"/>
</dbReference>
<dbReference type="Pfam" id="PF07727">
    <property type="entry name" value="RVT_2"/>
    <property type="match status" value="1"/>
</dbReference>
<dbReference type="PANTHER" id="PTHR42648">
    <property type="entry name" value="TRANSPOSASE, PUTATIVE-RELATED"/>
    <property type="match status" value="1"/>
</dbReference>
<dbReference type="PROSITE" id="PS50158">
    <property type="entry name" value="ZF_CCHC"/>
    <property type="match status" value="1"/>
</dbReference>
<keyword evidence="4" id="KW-0863">Zinc-finger</keyword>
<dbReference type="InterPro" id="IPR001584">
    <property type="entry name" value="Integrase_cat-core"/>
</dbReference>
<dbReference type="PROSITE" id="PS50994">
    <property type="entry name" value="INTEGRASE"/>
    <property type="match status" value="1"/>
</dbReference>
<dbReference type="Pfam" id="PF13976">
    <property type="entry name" value="gag_pre-integrs"/>
    <property type="match status" value="1"/>
</dbReference>
<comment type="caution">
    <text evidence="8">The sequence shown here is derived from an EMBL/GenBank/DDBJ whole genome shotgun (WGS) entry which is preliminary data.</text>
</comment>
<dbReference type="Gene3D" id="3.30.420.10">
    <property type="entry name" value="Ribonuclease H-like superfamily/Ribonuclease H"/>
    <property type="match status" value="1"/>
</dbReference>
<dbReference type="InterPro" id="IPR025724">
    <property type="entry name" value="GAG-pre-integrase_dom"/>
</dbReference>
<feature type="domain" description="Integrase catalytic" evidence="7">
    <location>
        <begin position="904"/>
        <end position="1000"/>
    </location>
</feature>
<reference evidence="8" key="1">
    <citation type="submission" date="2023-03" db="EMBL/GenBank/DDBJ databases">
        <title>Chromosome-scale reference genome and RAD-based genetic map of yellow starthistle (Centaurea solstitialis) reveal putative structural variation and QTLs associated with invader traits.</title>
        <authorList>
            <person name="Reatini B."/>
            <person name="Cang F.A."/>
            <person name="Jiang Q."/>
            <person name="Mckibben M.T.W."/>
            <person name="Barker M.S."/>
            <person name="Rieseberg L.H."/>
            <person name="Dlugosch K.M."/>
        </authorList>
    </citation>
    <scope>NUCLEOTIDE SEQUENCE</scope>
    <source>
        <strain evidence="8">CAN-66</strain>
        <tissue evidence="8">Leaf</tissue>
    </source>
</reference>
<dbReference type="InterPro" id="IPR013103">
    <property type="entry name" value="RVT_2"/>
</dbReference>
<feature type="region of interest" description="Disordered" evidence="5">
    <location>
        <begin position="1134"/>
        <end position="1154"/>
    </location>
</feature>
<organism evidence="8 9">
    <name type="scientific">Centaurea solstitialis</name>
    <name type="common">yellow star-thistle</name>
    <dbReference type="NCBI Taxonomy" id="347529"/>
    <lineage>
        <taxon>Eukaryota</taxon>
        <taxon>Viridiplantae</taxon>
        <taxon>Streptophyta</taxon>
        <taxon>Embryophyta</taxon>
        <taxon>Tracheophyta</taxon>
        <taxon>Spermatophyta</taxon>
        <taxon>Magnoliopsida</taxon>
        <taxon>eudicotyledons</taxon>
        <taxon>Gunneridae</taxon>
        <taxon>Pentapetalae</taxon>
        <taxon>asterids</taxon>
        <taxon>campanulids</taxon>
        <taxon>Asterales</taxon>
        <taxon>Asteraceae</taxon>
        <taxon>Carduoideae</taxon>
        <taxon>Cardueae</taxon>
        <taxon>Centaureinae</taxon>
        <taxon>Centaurea</taxon>
    </lineage>
</organism>
<dbReference type="Proteomes" id="UP001172457">
    <property type="component" value="Chromosome 7"/>
</dbReference>
<feature type="region of interest" description="Disordered" evidence="5">
    <location>
        <begin position="578"/>
        <end position="600"/>
    </location>
</feature>
<dbReference type="PANTHER" id="PTHR42648:SF32">
    <property type="entry name" value="RIBONUCLEASE H-LIKE DOMAIN, GAG-PRE-INTEGRASE DOMAIN PROTEIN-RELATED"/>
    <property type="match status" value="1"/>
</dbReference>
<feature type="compositionally biased region" description="Basic and acidic residues" evidence="5">
    <location>
        <begin position="515"/>
        <end position="525"/>
    </location>
</feature>
<dbReference type="InterPro" id="IPR054722">
    <property type="entry name" value="PolX-like_BBD"/>
</dbReference>
<dbReference type="GO" id="GO:0008233">
    <property type="term" value="F:peptidase activity"/>
    <property type="evidence" value="ECO:0007669"/>
    <property type="project" value="UniProtKB-KW"/>
</dbReference>
<evidence type="ECO:0000259" key="7">
    <source>
        <dbReference type="PROSITE" id="PS50994"/>
    </source>
</evidence>
<keyword evidence="1" id="KW-0645">Protease</keyword>
<proteinExistence type="predicted"/>
<dbReference type="GO" id="GO:0003676">
    <property type="term" value="F:nucleic acid binding"/>
    <property type="evidence" value="ECO:0007669"/>
    <property type="project" value="InterPro"/>
</dbReference>
<evidence type="ECO:0000256" key="3">
    <source>
        <dbReference type="ARBA" id="ARBA00022801"/>
    </source>
</evidence>
<dbReference type="SUPFAM" id="SSF53098">
    <property type="entry name" value="Ribonuclease H-like"/>
    <property type="match status" value="1"/>
</dbReference>
<sequence>MANPPKDTYFKSGSLAEPHRFNADNFPLWKSRMELFLSDEDKRLVNVDTKARSLIAMSLPDEVFHSISKLKTAKEICDTLCIQYEGADALIESKKIHRIRQYEKFIATKGETLAQTYQRFNCLLIDLKTYGIVYSNSHVITKFMEVLPEYWETYTMCLKMSKDIKTITLSELYGMMLNHEQTKSLKSNIIRDTKDAGKGTSLALISDASQPSQTPVSTVTITEICDSDSDLVSDNEEDFNESLALLSKHFKKFGRKGNFRKPKYKKNQFAESSTLAYKDGKYQKLKSKYRKLKYQQKGKCLIAEGKGWDESSNESSDEEDTNEVICLMAIAEETEPALMVQLEDIPKEEVTATSASTSDLPQVSTPSPSDAMTVMDALTIDMFNALNGKSSAKKVNFDLRTELKECHEKLKELAVFEASYKDQVHANQVLCIDREQAIAEKEKVLAELLSEKSSSPISKDEAATSVQPPKKSKGKNLPSLPPKPKNQNHKTSKVLGGGPTGSGAKKYTQSPTPRVKVDLITKPQEKTPIPPQTKDIGIIGPGPTNLKLKNPKGPSKSKTYRNCYHCGQNDHIASKCPHDTKAEKKAKVKKGPKANKSAKGNKPLVAVTVTIPDPIKTKTSAKAEDFASNPTAPVVSEATEYSVIYEKGIWYLDSGCCKHMIGNKHVLVDFKEEAGPSVKFGGEGRVITRGYGTLTNGKTTFRMVSYVEELTHHLLSISQLCDKDHKDSFSKKSWKVKNKHKKIILIGQRSHDVYVINMLVAFDTYQSTWWVDCGVLLYQGSYLIYRQWVAVSTITILETIRTIREDVFKPVLVGASSEINWLWHKRLSHLNFKTINQLSISNLVRGLPENNFAKESLCAACEKGKQTRASFKSKQWIHLEDLLPQLIIAFILRMEKYNQITVCSIRSDHGTEFKNSVLDEFVVSKGISQKFSSNRTPQQNGVAERRNHTLIEAARSMLIEAHLPIQFWAKAVNTTCYTKNRSLIVKRFKKTAYELIRGRKPNIEYFHIFGCNCYIKNDRDALGKFDAKANNGFLVGYSTISKAYRVFNKRRQTIEETIHVKFDESNPFSSSSFSDNNDVDQWANSYFQVPENDAPDTNIPAAGTPSPIPDGFEEIPEIPQDPPVYSAVPISQVAPTTSQEDIPSTSGSSEAAPLIADPPQIDAVAEESTSTVAAEPPQAVPQPPALRWTRDHPIDQVLGDLSTGVRTRHQASNHCLFVCFLSENGPSKVEEALADPFWVSAMQVELAEFDRNLVWTLVHKPSKKTIIGYRQEEGIDYDETFAPVARLEAIRLFLAYAALMKFQVFQMDVKSVFLNGKLTEEVYVAQPPGFTDPKHPNHVYKLNKALYGLKQAPRAWYETLSTYLIKEGLTRGKIDSTLFIKT</sequence>
<feature type="domain" description="CCHC-type" evidence="6">
    <location>
        <begin position="563"/>
        <end position="577"/>
    </location>
</feature>
<keyword evidence="3" id="KW-0378">Hydrolase</keyword>
<evidence type="ECO:0000256" key="4">
    <source>
        <dbReference type="PROSITE-ProRule" id="PRU00047"/>
    </source>
</evidence>
<evidence type="ECO:0000313" key="8">
    <source>
        <dbReference type="EMBL" id="KAJ9541659.1"/>
    </source>
</evidence>
<dbReference type="InterPro" id="IPR036397">
    <property type="entry name" value="RNaseH_sf"/>
</dbReference>
<protein>
    <recommendedName>
        <fullName evidence="10">Integrase catalytic domain-containing protein</fullName>
    </recommendedName>
</protein>
<dbReference type="Pfam" id="PF22936">
    <property type="entry name" value="Pol_BBD"/>
    <property type="match status" value="1"/>
</dbReference>
<evidence type="ECO:0008006" key="10">
    <source>
        <dbReference type="Google" id="ProtNLM"/>
    </source>
</evidence>
<dbReference type="GO" id="GO:0015074">
    <property type="term" value="P:DNA integration"/>
    <property type="evidence" value="ECO:0007669"/>
    <property type="project" value="InterPro"/>
</dbReference>
<evidence type="ECO:0000256" key="5">
    <source>
        <dbReference type="SAM" id="MobiDB-lite"/>
    </source>
</evidence>
<dbReference type="EMBL" id="JARYMX010000007">
    <property type="protein sequence ID" value="KAJ9541659.1"/>
    <property type="molecule type" value="Genomic_DNA"/>
</dbReference>
<dbReference type="Pfam" id="PF25597">
    <property type="entry name" value="SH3_retrovirus"/>
    <property type="match status" value="1"/>
</dbReference>
<feature type="compositionally biased region" description="Polar residues" evidence="5">
    <location>
        <begin position="351"/>
        <end position="369"/>
    </location>
</feature>
<feature type="region of interest" description="Disordered" evidence="5">
    <location>
        <begin position="350"/>
        <end position="369"/>
    </location>
</feature>
<evidence type="ECO:0000259" key="6">
    <source>
        <dbReference type="PROSITE" id="PS50158"/>
    </source>
</evidence>
<evidence type="ECO:0000313" key="9">
    <source>
        <dbReference type="Proteomes" id="UP001172457"/>
    </source>
</evidence>
<accession>A0AA38SGQ5</accession>
<evidence type="ECO:0000256" key="2">
    <source>
        <dbReference type="ARBA" id="ARBA00022723"/>
    </source>
</evidence>
<dbReference type="InterPro" id="IPR001878">
    <property type="entry name" value="Znf_CCHC"/>
</dbReference>
<name>A0AA38SGQ5_9ASTR</name>
<keyword evidence="2" id="KW-0479">Metal-binding</keyword>
<evidence type="ECO:0000256" key="1">
    <source>
        <dbReference type="ARBA" id="ARBA00022670"/>
    </source>
</evidence>
<feature type="region of interest" description="Disordered" evidence="5">
    <location>
        <begin position="450"/>
        <end position="554"/>
    </location>
</feature>
<dbReference type="InterPro" id="IPR057670">
    <property type="entry name" value="SH3_retrovirus"/>
</dbReference>
<dbReference type="GO" id="GO:0008270">
    <property type="term" value="F:zinc ion binding"/>
    <property type="evidence" value="ECO:0007669"/>
    <property type="project" value="UniProtKB-KW"/>
</dbReference>
<keyword evidence="9" id="KW-1185">Reference proteome</keyword>
<dbReference type="GO" id="GO:0006508">
    <property type="term" value="P:proteolysis"/>
    <property type="evidence" value="ECO:0007669"/>
    <property type="project" value="UniProtKB-KW"/>
</dbReference>
<feature type="compositionally biased region" description="Polar residues" evidence="5">
    <location>
        <begin position="1134"/>
        <end position="1149"/>
    </location>
</feature>
<dbReference type="Pfam" id="PF14223">
    <property type="entry name" value="Retrotran_gag_2"/>
    <property type="match status" value="1"/>
</dbReference>